<feature type="region of interest" description="Disordered" evidence="1">
    <location>
        <begin position="42"/>
        <end position="78"/>
    </location>
</feature>
<accession>A0A9X2UNM0</accession>
<dbReference type="Proteomes" id="UP001155040">
    <property type="component" value="Unassembled WGS sequence"/>
</dbReference>
<dbReference type="InterPro" id="IPR045944">
    <property type="entry name" value="DUF6364"/>
</dbReference>
<dbReference type="Pfam" id="PF19891">
    <property type="entry name" value="DUF6364"/>
    <property type="match status" value="1"/>
</dbReference>
<feature type="compositionally biased region" description="Basic and acidic residues" evidence="1">
    <location>
        <begin position="56"/>
        <end position="77"/>
    </location>
</feature>
<evidence type="ECO:0000313" key="2">
    <source>
        <dbReference type="EMBL" id="MCS4037882.1"/>
    </source>
</evidence>
<dbReference type="AlphaFoldDB" id="A0A9X2UNM0"/>
<proteinExistence type="predicted"/>
<evidence type="ECO:0008006" key="4">
    <source>
        <dbReference type="Google" id="ProtNLM"/>
    </source>
</evidence>
<feature type="region of interest" description="Disordered" evidence="1">
    <location>
        <begin position="92"/>
        <end position="117"/>
    </location>
</feature>
<dbReference type="RefSeq" id="WP_259091198.1">
    <property type="nucleotide sequence ID" value="NZ_JANTZY010000026.1"/>
</dbReference>
<dbReference type="EMBL" id="JANUBF010000028">
    <property type="protein sequence ID" value="MCS4037882.1"/>
    <property type="molecule type" value="Genomic_DNA"/>
</dbReference>
<evidence type="ECO:0000256" key="1">
    <source>
        <dbReference type="SAM" id="MobiDB-lite"/>
    </source>
</evidence>
<feature type="compositionally biased region" description="Basic and acidic residues" evidence="1">
    <location>
        <begin position="106"/>
        <end position="117"/>
    </location>
</feature>
<gene>
    <name evidence="2" type="ORF">GGQ01_002971</name>
</gene>
<reference evidence="2" key="1">
    <citation type="submission" date="2022-08" db="EMBL/GenBank/DDBJ databases">
        <title>Genomic Encyclopedia of Type Strains, Phase V (KMG-V): Genome sequencing to study the core and pangenomes of soil and plant-associated prokaryotes.</title>
        <authorList>
            <person name="Whitman W."/>
        </authorList>
    </citation>
    <scope>NUCLEOTIDE SEQUENCE</scope>
    <source>
        <strain evidence="2">SP3012</strain>
    </source>
</reference>
<protein>
    <recommendedName>
        <fullName evidence="4">CopG family transcriptional regulator</fullName>
    </recommendedName>
</protein>
<evidence type="ECO:0000313" key="3">
    <source>
        <dbReference type="Proteomes" id="UP001155040"/>
    </source>
</evidence>
<sequence>MSRKKLTLSVEERLTRRAKSIAKKRDTSVSRLVETFFTTLEEDEELSDAEQLGTDAHGKWQEKRPEEAGEASSRDYKPSGWARRWRGAFAEEGTTYPDDPSWEEEMLSKEIERKHAS</sequence>
<comment type="caution">
    <text evidence="2">The sequence shown here is derived from an EMBL/GenBank/DDBJ whole genome shotgun (WGS) entry which is preliminary data.</text>
</comment>
<organism evidence="2 3">
    <name type="scientific">Salinibacter ruber</name>
    <dbReference type="NCBI Taxonomy" id="146919"/>
    <lineage>
        <taxon>Bacteria</taxon>
        <taxon>Pseudomonadati</taxon>
        <taxon>Rhodothermota</taxon>
        <taxon>Rhodothermia</taxon>
        <taxon>Rhodothermales</taxon>
        <taxon>Salinibacteraceae</taxon>
        <taxon>Salinibacter</taxon>
    </lineage>
</organism>
<name>A0A9X2UNM0_9BACT</name>